<evidence type="ECO:0000256" key="3">
    <source>
        <dbReference type="ARBA" id="ARBA00023163"/>
    </source>
</evidence>
<evidence type="ECO:0000313" key="6">
    <source>
        <dbReference type="Proteomes" id="UP001597079"/>
    </source>
</evidence>
<dbReference type="Pfam" id="PF00392">
    <property type="entry name" value="GntR"/>
    <property type="match status" value="1"/>
</dbReference>
<dbReference type="EMBL" id="JBHUCX010000028">
    <property type="protein sequence ID" value="MFD1675260.1"/>
    <property type="molecule type" value="Genomic_DNA"/>
</dbReference>
<evidence type="ECO:0000256" key="2">
    <source>
        <dbReference type="ARBA" id="ARBA00023125"/>
    </source>
</evidence>
<protein>
    <submittedName>
        <fullName evidence="5">GntR family transcriptional regulator</fullName>
    </submittedName>
</protein>
<dbReference type="RefSeq" id="WP_377943375.1">
    <property type="nucleotide sequence ID" value="NZ_JBHUCX010000028.1"/>
</dbReference>
<evidence type="ECO:0000259" key="4">
    <source>
        <dbReference type="PROSITE" id="PS50949"/>
    </source>
</evidence>
<reference evidence="6" key="1">
    <citation type="journal article" date="2019" name="Int. J. Syst. Evol. Microbiol.">
        <title>The Global Catalogue of Microorganisms (GCM) 10K type strain sequencing project: providing services to taxonomists for standard genome sequencing and annotation.</title>
        <authorList>
            <consortium name="The Broad Institute Genomics Platform"/>
            <consortium name="The Broad Institute Genome Sequencing Center for Infectious Disease"/>
            <person name="Wu L."/>
            <person name="Ma J."/>
        </authorList>
    </citation>
    <scope>NUCLEOTIDE SEQUENCE [LARGE SCALE GENOMIC DNA]</scope>
    <source>
        <strain evidence="6">CGMCC 1.12286</strain>
    </source>
</reference>
<keyword evidence="3" id="KW-0804">Transcription</keyword>
<dbReference type="Gene3D" id="1.20.120.530">
    <property type="entry name" value="GntR ligand-binding domain-like"/>
    <property type="match status" value="1"/>
</dbReference>
<keyword evidence="2" id="KW-0238">DNA-binding</keyword>
<dbReference type="SMART" id="SM00345">
    <property type="entry name" value="HTH_GNTR"/>
    <property type="match status" value="1"/>
</dbReference>
<dbReference type="Gene3D" id="1.10.10.10">
    <property type="entry name" value="Winged helix-like DNA-binding domain superfamily/Winged helix DNA-binding domain"/>
    <property type="match status" value="1"/>
</dbReference>
<dbReference type="Pfam" id="PF07729">
    <property type="entry name" value="FCD"/>
    <property type="match status" value="1"/>
</dbReference>
<dbReference type="InterPro" id="IPR011711">
    <property type="entry name" value="GntR_C"/>
</dbReference>
<accession>A0ABW4JIH8</accession>
<keyword evidence="6" id="KW-1185">Reference proteome</keyword>
<evidence type="ECO:0000256" key="1">
    <source>
        <dbReference type="ARBA" id="ARBA00023015"/>
    </source>
</evidence>
<name>A0ABW4JIH8_9BACL</name>
<comment type="caution">
    <text evidence="5">The sequence shown here is derived from an EMBL/GenBank/DDBJ whole genome shotgun (WGS) entry which is preliminary data.</text>
</comment>
<dbReference type="PANTHER" id="PTHR43537:SF5">
    <property type="entry name" value="UXU OPERON TRANSCRIPTIONAL REGULATOR"/>
    <property type="match status" value="1"/>
</dbReference>
<proteinExistence type="predicted"/>
<organism evidence="5 6">
    <name type="scientific">Alicyclobacillus fodiniaquatilis</name>
    <dbReference type="NCBI Taxonomy" id="1661150"/>
    <lineage>
        <taxon>Bacteria</taxon>
        <taxon>Bacillati</taxon>
        <taxon>Bacillota</taxon>
        <taxon>Bacilli</taxon>
        <taxon>Bacillales</taxon>
        <taxon>Alicyclobacillaceae</taxon>
        <taxon>Alicyclobacillus</taxon>
    </lineage>
</organism>
<dbReference type="PROSITE" id="PS50949">
    <property type="entry name" value="HTH_GNTR"/>
    <property type="match status" value="1"/>
</dbReference>
<dbReference type="Proteomes" id="UP001597079">
    <property type="component" value="Unassembled WGS sequence"/>
</dbReference>
<dbReference type="InterPro" id="IPR036388">
    <property type="entry name" value="WH-like_DNA-bd_sf"/>
</dbReference>
<keyword evidence="1" id="KW-0805">Transcription regulation</keyword>
<dbReference type="SUPFAM" id="SSF48008">
    <property type="entry name" value="GntR ligand-binding domain-like"/>
    <property type="match status" value="1"/>
</dbReference>
<dbReference type="InterPro" id="IPR000524">
    <property type="entry name" value="Tscrpt_reg_HTH_GntR"/>
</dbReference>
<dbReference type="InterPro" id="IPR008920">
    <property type="entry name" value="TF_FadR/GntR_C"/>
</dbReference>
<dbReference type="SUPFAM" id="SSF46785">
    <property type="entry name" value="Winged helix' DNA-binding domain"/>
    <property type="match status" value="1"/>
</dbReference>
<dbReference type="PANTHER" id="PTHR43537">
    <property type="entry name" value="TRANSCRIPTIONAL REGULATOR, GNTR FAMILY"/>
    <property type="match status" value="1"/>
</dbReference>
<dbReference type="InterPro" id="IPR036390">
    <property type="entry name" value="WH_DNA-bd_sf"/>
</dbReference>
<feature type="domain" description="HTH gntR-type" evidence="4">
    <location>
        <begin position="1"/>
        <end position="62"/>
    </location>
</feature>
<evidence type="ECO:0000313" key="5">
    <source>
        <dbReference type="EMBL" id="MFD1675260.1"/>
    </source>
</evidence>
<dbReference type="SMART" id="SM00895">
    <property type="entry name" value="FCD"/>
    <property type="match status" value="1"/>
</dbReference>
<sequence>MYEVVKGQILDQQLMPGDKVTIDRIARALNCSSVSVREALTRLHVEGLLQFVPYRGYVVTELLDEKSFRNLYDVRVLLELYAIEKAAVRVNEHDLDELSKILNVTVEADPTYEHYQPFVAVDQAFHRRILELSGNSYLTDLWDSLHIHLHLARFYRKNGYVDSTEGQKEHDIILDALSKHDPVEARRAMKAHLTGSYERLWSGVSPDTNA</sequence>
<gene>
    <name evidence="5" type="ORF">ACFSB2_11195</name>
</gene>